<dbReference type="SMART" id="SM00202">
    <property type="entry name" value="SR"/>
    <property type="match status" value="4"/>
</dbReference>
<keyword evidence="5" id="KW-1133">Transmembrane helix</keyword>
<reference evidence="13" key="1">
    <citation type="submission" date="2021-03" db="EMBL/GenBank/DDBJ databases">
        <authorList>
            <person name="Bekaert M."/>
        </authorList>
    </citation>
    <scope>NUCLEOTIDE SEQUENCE</scope>
</reference>
<protein>
    <submittedName>
        <fullName evidence="13">Uncharacterized protein</fullName>
    </submittedName>
</protein>
<proteinExistence type="predicted"/>
<keyword evidence="2" id="KW-0812">Transmembrane</keyword>
<keyword evidence="8" id="KW-0325">Glycoprotein</keyword>
<evidence type="ECO:0000259" key="11">
    <source>
        <dbReference type="PROSITE" id="PS50287"/>
    </source>
</evidence>
<dbReference type="PANTHER" id="PTHR48071:SF18">
    <property type="entry name" value="DELETED IN MALIGNANT BRAIN TUMORS 1 PROTEIN-RELATED"/>
    <property type="match status" value="1"/>
</dbReference>
<evidence type="ECO:0000259" key="12">
    <source>
        <dbReference type="PROSITE" id="PS50835"/>
    </source>
</evidence>
<dbReference type="Pfam" id="PF08205">
    <property type="entry name" value="C2-set_2"/>
    <property type="match status" value="1"/>
</dbReference>
<feature type="domain" description="Ig-like" evidence="12">
    <location>
        <begin position="1154"/>
        <end position="1240"/>
    </location>
</feature>
<feature type="domain" description="SRCR" evidence="11">
    <location>
        <begin position="250"/>
        <end position="352"/>
    </location>
</feature>
<dbReference type="PROSITE" id="PS50287">
    <property type="entry name" value="SRCR_2"/>
    <property type="match status" value="5"/>
</dbReference>
<feature type="region of interest" description="Disordered" evidence="10">
    <location>
        <begin position="710"/>
        <end position="735"/>
    </location>
</feature>
<dbReference type="AlphaFoldDB" id="A0A8S3T7V7"/>
<feature type="disulfide bond" evidence="9">
    <location>
        <begin position="970"/>
        <end position="980"/>
    </location>
</feature>
<feature type="domain" description="SRCR" evidence="11">
    <location>
        <begin position="48"/>
        <end position="153"/>
    </location>
</feature>
<evidence type="ECO:0000313" key="13">
    <source>
        <dbReference type="EMBL" id="CAG2227461.1"/>
    </source>
</evidence>
<feature type="compositionally biased region" description="Polar residues" evidence="10">
    <location>
        <begin position="726"/>
        <end position="735"/>
    </location>
</feature>
<dbReference type="InterPro" id="IPR007110">
    <property type="entry name" value="Ig-like_dom"/>
</dbReference>
<dbReference type="EMBL" id="CAJPWZ010001964">
    <property type="protein sequence ID" value="CAG2227461.1"/>
    <property type="molecule type" value="Genomic_DNA"/>
</dbReference>
<dbReference type="InterPro" id="IPR013783">
    <property type="entry name" value="Ig-like_fold"/>
</dbReference>
<comment type="caution">
    <text evidence="13">The sequence shown here is derived from an EMBL/GenBank/DDBJ whole genome shotgun (WGS) entry which is preliminary data.</text>
</comment>
<evidence type="ECO:0000256" key="10">
    <source>
        <dbReference type="SAM" id="MobiDB-lite"/>
    </source>
</evidence>
<dbReference type="Gene3D" id="2.60.40.10">
    <property type="entry name" value="Immunoglobulins"/>
    <property type="match status" value="3"/>
</dbReference>
<comment type="caution">
    <text evidence="9">Lacks conserved residue(s) required for the propagation of feature annotation.</text>
</comment>
<feature type="region of interest" description="Disordered" evidence="10">
    <location>
        <begin position="657"/>
        <end position="692"/>
    </location>
</feature>
<feature type="domain" description="Ig-like" evidence="12">
    <location>
        <begin position="1056"/>
        <end position="1142"/>
    </location>
</feature>
<dbReference type="PROSITE" id="PS00420">
    <property type="entry name" value="SRCR_1"/>
    <property type="match status" value="1"/>
</dbReference>
<feature type="domain" description="Ig-like" evidence="12">
    <location>
        <begin position="519"/>
        <end position="598"/>
    </location>
</feature>
<feature type="disulfide bond" evidence="9">
    <location>
        <begin position="867"/>
        <end position="877"/>
    </location>
</feature>
<keyword evidence="7 9" id="KW-1015">Disulfide bond</keyword>
<sequence>MYLSYFPSDLEIVIILYVHNFPSPKSNIDTDEGNKFQVFISQEDASQVRLVDGKSVYENGVDVYQGRLRCFYNQEWGNVCDDIFNQTSARVVCRMLGFEGNAEVKLNYRYGRKAITLDDVTCTGTEQDIMDCKHATWGTHNCNHEEDVGVRCEQMWRMSRFKEDVVLEFFIDKSYVQVCNTNFADEKVCHMLGFESKDFSINVIPSTKKGRRFMDMKCNGNEDLLSQCRRMIHLMGDCKARSKAFRCFGQRLTHGKTSYNGRLELYHDGQWGPVCDDGFGDDQASVVCRYLELSWNGRFSYEFKDRSDSSNYLLDDIDCTGRETSILKCRHTSWNSHNCDTKHREDVGIQCSPDEMSLALEGGTQSNEGIAQIIHVVVVSKHSYNTSSDDIYQEMFNCTGNETKLVHCPRYSVRCPSESKAAIVCDPTPSSVELEVLSPMIVNISVNITCSAMGGSPVPDIWWNCCNNDNATHVVLSENQILSVLEFMPSRECNGETYPVRDDLNVTVPILIEHHPDILTCEVSDGNPLPDIWWTCSGIPYDNVTSVVTHNSSTSILSPDAVIALMSFIPTQAHEGKRCTCVVSQPGTNFKELSQSLFLRVTRVINKTKSRLMRDGLSNLEETTVHKTYSTVEDITETKVGGYRTVEELTTHQSYIPNGHIAGLNNETQDQPSEGEISTVKETKNENIKEDSVTETFAVSSAYRKELSKQMTTSLSTESKEESSTNVNQNVNTKDNDTLSILTQANETKEELHLTRPTEVTIIKSNTDNTTDRNLDDSSVLTQIHVSTIIGGSIGLVVLCTVICIVLKLKKKRALAEKAVYSYVNAVYQPPGVQNSENEHILQEYNAAVLVSYRNGTRQITLDDVGCNGSEKDIMDCSHQPWGTHDCQHSEDVGVRCGLQQRLIHGTTSYNGRLELHHDGKWGTVCDDGFGDNEASVVCRYSGLSWNGRFTHEFKSWLSKPTYLLDDVVCTGRETSIEKCRHSSWNSHNCDNTHREDVGIQCLPDETELRLEGGNKPNEGFAQILLGKQITNICSIGFDKKDAFVFCLELKVIADPVRGDLNVTVPLLIENQSDTLTCEASDGNPLPDIWWTCSGIPYDNVTSAVTHNSSTSILHLTPTSDYHNKTCTCFGRQNNTMFAEISKSTMLRVLYTVEEVILSSTNLLVGIRSYLICSVTGGNPEPVAKWESDGVLQNTYSIRSSDAIVAMLPIIPTRDHNGRRYTCVVNQPDTKFKIISKSLVLRVTGK</sequence>
<evidence type="ECO:0000256" key="8">
    <source>
        <dbReference type="ARBA" id="ARBA00023180"/>
    </source>
</evidence>
<feature type="disulfide bond" evidence="9">
    <location>
        <begin position="275"/>
        <end position="339"/>
    </location>
</feature>
<gene>
    <name evidence="13" type="ORF">MEDL_40474</name>
</gene>
<dbReference type="PRINTS" id="PR00258">
    <property type="entry name" value="SPERACTRCPTR"/>
</dbReference>
<feature type="disulfide bond" evidence="9">
    <location>
        <begin position="122"/>
        <end position="132"/>
    </location>
</feature>
<evidence type="ECO:0000313" key="14">
    <source>
        <dbReference type="Proteomes" id="UP000683360"/>
    </source>
</evidence>
<comment type="subcellular location">
    <subcellularLocation>
        <location evidence="1">Membrane</location>
        <topology evidence="1">Single-pass membrane protein</topology>
    </subcellularLocation>
</comment>
<dbReference type="FunFam" id="3.10.250.10:FF:000001">
    <property type="entry name" value="Lysyl oxidase 4 isoform X1"/>
    <property type="match status" value="2"/>
</dbReference>
<feature type="disulfide bond" evidence="9">
    <location>
        <begin position="319"/>
        <end position="329"/>
    </location>
</feature>
<keyword evidence="6" id="KW-0472">Membrane</keyword>
<dbReference type="InterPro" id="IPR036179">
    <property type="entry name" value="Ig-like_dom_sf"/>
</dbReference>
<keyword evidence="14" id="KW-1185">Reference proteome</keyword>
<feature type="domain" description="SRCR" evidence="11">
    <location>
        <begin position="1009"/>
        <end position="1050"/>
    </location>
</feature>
<evidence type="ECO:0000256" key="5">
    <source>
        <dbReference type="ARBA" id="ARBA00022989"/>
    </source>
</evidence>
<keyword evidence="4" id="KW-0677">Repeat</keyword>
<accession>A0A8S3T7V7</accession>
<evidence type="ECO:0000256" key="1">
    <source>
        <dbReference type="ARBA" id="ARBA00004167"/>
    </source>
</evidence>
<feature type="domain" description="SRCR" evidence="11">
    <location>
        <begin position="901"/>
        <end position="1003"/>
    </location>
</feature>
<dbReference type="SUPFAM" id="SSF56487">
    <property type="entry name" value="SRCR-like"/>
    <property type="match status" value="6"/>
</dbReference>
<dbReference type="InterPro" id="IPR036772">
    <property type="entry name" value="SRCR-like_dom_sf"/>
</dbReference>
<organism evidence="13 14">
    <name type="scientific">Mytilus edulis</name>
    <name type="common">Blue mussel</name>
    <dbReference type="NCBI Taxonomy" id="6550"/>
    <lineage>
        <taxon>Eukaryota</taxon>
        <taxon>Metazoa</taxon>
        <taxon>Spiralia</taxon>
        <taxon>Lophotrochozoa</taxon>
        <taxon>Mollusca</taxon>
        <taxon>Bivalvia</taxon>
        <taxon>Autobranchia</taxon>
        <taxon>Pteriomorphia</taxon>
        <taxon>Mytilida</taxon>
        <taxon>Mytiloidea</taxon>
        <taxon>Mytilidae</taxon>
        <taxon>Mytilinae</taxon>
        <taxon>Mytilus</taxon>
    </lineage>
</organism>
<dbReference type="PANTHER" id="PTHR48071">
    <property type="entry name" value="SRCR DOMAIN-CONTAINING PROTEIN"/>
    <property type="match status" value="1"/>
</dbReference>
<evidence type="ECO:0000256" key="2">
    <source>
        <dbReference type="ARBA" id="ARBA00022692"/>
    </source>
</evidence>
<dbReference type="Pfam" id="PF00530">
    <property type="entry name" value="SRCR"/>
    <property type="match status" value="4"/>
</dbReference>
<feature type="disulfide bond" evidence="9">
    <location>
        <begin position="926"/>
        <end position="990"/>
    </location>
</feature>
<dbReference type="PROSITE" id="PS50835">
    <property type="entry name" value="IG_LIKE"/>
    <property type="match status" value="3"/>
</dbReference>
<dbReference type="InterPro" id="IPR013162">
    <property type="entry name" value="CD80_C2-set"/>
</dbReference>
<name>A0A8S3T7V7_MYTED</name>
<dbReference type="SUPFAM" id="SSF48726">
    <property type="entry name" value="Immunoglobulin"/>
    <property type="match status" value="3"/>
</dbReference>
<evidence type="ECO:0000256" key="3">
    <source>
        <dbReference type="ARBA" id="ARBA00022729"/>
    </source>
</evidence>
<keyword evidence="3" id="KW-0732">Signal</keyword>
<feature type="compositionally biased region" description="Basic and acidic residues" evidence="10">
    <location>
        <begin position="679"/>
        <end position="692"/>
    </location>
</feature>
<dbReference type="OrthoDB" id="6129797at2759"/>
<dbReference type="Gene3D" id="3.10.250.10">
    <property type="entry name" value="SRCR-like domain"/>
    <property type="match status" value="5"/>
</dbReference>
<dbReference type="InterPro" id="IPR001190">
    <property type="entry name" value="SRCR"/>
</dbReference>
<evidence type="ECO:0000256" key="9">
    <source>
        <dbReference type="PROSITE-ProRule" id="PRU00196"/>
    </source>
</evidence>
<dbReference type="Proteomes" id="UP000683360">
    <property type="component" value="Unassembled WGS sequence"/>
</dbReference>
<feature type="domain" description="SRCR" evidence="11">
    <location>
        <begin position="856"/>
        <end position="898"/>
    </location>
</feature>
<dbReference type="FunFam" id="3.10.250.10:FF:000016">
    <property type="entry name" value="Scavenger receptor cysteine-rich protein type 12"/>
    <property type="match status" value="1"/>
</dbReference>
<evidence type="ECO:0000256" key="7">
    <source>
        <dbReference type="ARBA" id="ARBA00023157"/>
    </source>
</evidence>
<evidence type="ECO:0000256" key="4">
    <source>
        <dbReference type="ARBA" id="ARBA00022737"/>
    </source>
</evidence>
<dbReference type="GO" id="GO:0016020">
    <property type="term" value="C:membrane"/>
    <property type="evidence" value="ECO:0007669"/>
    <property type="project" value="UniProtKB-SubCell"/>
</dbReference>
<evidence type="ECO:0000256" key="6">
    <source>
        <dbReference type="ARBA" id="ARBA00023136"/>
    </source>
</evidence>